<feature type="compositionally biased region" description="Basic and acidic residues" evidence="1">
    <location>
        <begin position="12"/>
        <end position="24"/>
    </location>
</feature>
<evidence type="ECO:0000313" key="3">
    <source>
        <dbReference type="Proteomes" id="UP000305948"/>
    </source>
</evidence>
<dbReference type="EMBL" id="ML213506">
    <property type="protein sequence ID" value="TFK54236.1"/>
    <property type="molecule type" value="Genomic_DNA"/>
</dbReference>
<dbReference type="Proteomes" id="UP000305948">
    <property type="component" value="Unassembled WGS sequence"/>
</dbReference>
<evidence type="ECO:0000313" key="2">
    <source>
        <dbReference type="EMBL" id="TFK54236.1"/>
    </source>
</evidence>
<evidence type="ECO:0000256" key="1">
    <source>
        <dbReference type="SAM" id="MobiDB-lite"/>
    </source>
</evidence>
<accession>A0A5C3NCU9</accession>
<name>A0A5C3NCU9_9AGAM</name>
<protein>
    <submittedName>
        <fullName evidence="2">Uncharacterized protein</fullName>
    </submittedName>
</protein>
<sequence>MMPDLTAKTQGHIREDKKGLDAGARHPPVHQSSLLRSMDFLVLVTSRGRNSLRSSLRPRLASLFNADITGSPGTDPLDCCDKRIVCGASDANSLSRCSEICAAIRSANPTTHTTIQEKPLVHQGLPELGHYPIMHPQHVFKFGLSTSFTAAPSRRLSPDNIHITAFFPNHLRLAGARRCDYNPRLGWLSENAKNLRGI</sequence>
<feature type="region of interest" description="Disordered" evidence="1">
    <location>
        <begin position="1"/>
        <end position="29"/>
    </location>
</feature>
<gene>
    <name evidence="2" type="ORF">OE88DRAFT_1167160</name>
</gene>
<dbReference type="AlphaFoldDB" id="A0A5C3NCU9"/>
<keyword evidence="3" id="KW-1185">Reference proteome</keyword>
<proteinExistence type="predicted"/>
<reference evidence="2 3" key="1">
    <citation type="journal article" date="2019" name="Nat. Ecol. Evol.">
        <title>Megaphylogeny resolves global patterns of mushroom evolution.</title>
        <authorList>
            <person name="Varga T."/>
            <person name="Krizsan K."/>
            <person name="Foldi C."/>
            <person name="Dima B."/>
            <person name="Sanchez-Garcia M."/>
            <person name="Sanchez-Ramirez S."/>
            <person name="Szollosi G.J."/>
            <person name="Szarkandi J.G."/>
            <person name="Papp V."/>
            <person name="Albert L."/>
            <person name="Andreopoulos W."/>
            <person name="Angelini C."/>
            <person name="Antonin V."/>
            <person name="Barry K.W."/>
            <person name="Bougher N.L."/>
            <person name="Buchanan P."/>
            <person name="Buyck B."/>
            <person name="Bense V."/>
            <person name="Catcheside P."/>
            <person name="Chovatia M."/>
            <person name="Cooper J."/>
            <person name="Damon W."/>
            <person name="Desjardin D."/>
            <person name="Finy P."/>
            <person name="Geml J."/>
            <person name="Haridas S."/>
            <person name="Hughes K."/>
            <person name="Justo A."/>
            <person name="Karasinski D."/>
            <person name="Kautmanova I."/>
            <person name="Kiss B."/>
            <person name="Kocsube S."/>
            <person name="Kotiranta H."/>
            <person name="LaButti K.M."/>
            <person name="Lechner B.E."/>
            <person name="Liimatainen K."/>
            <person name="Lipzen A."/>
            <person name="Lukacs Z."/>
            <person name="Mihaltcheva S."/>
            <person name="Morgado L.N."/>
            <person name="Niskanen T."/>
            <person name="Noordeloos M.E."/>
            <person name="Ohm R.A."/>
            <person name="Ortiz-Santana B."/>
            <person name="Ovrebo C."/>
            <person name="Racz N."/>
            <person name="Riley R."/>
            <person name="Savchenko A."/>
            <person name="Shiryaev A."/>
            <person name="Soop K."/>
            <person name="Spirin V."/>
            <person name="Szebenyi C."/>
            <person name="Tomsovsky M."/>
            <person name="Tulloss R.E."/>
            <person name="Uehling J."/>
            <person name="Grigoriev I.V."/>
            <person name="Vagvolgyi C."/>
            <person name="Papp T."/>
            <person name="Martin F.M."/>
            <person name="Miettinen O."/>
            <person name="Hibbett D.S."/>
            <person name="Nagy L.G."/>
        </authorList>
    </citation>
    <scope>NUCLEOTIDE SEQUENCE [LARGE SCALE GENOMIC DNA]</scope>
    <source>
        <strain evidence="2 3">OMC1185</strain>
    </source>
</reference>
<organism evidence="2 3">
    <name type="scientific">Heliocybe sulcata</name>
    <dbReference type="NCBI Taxonomy" id="5364"/>
    <lineage>
        <taxon>Eukaryota</taxon>
        <taxon>Fungi</taxon>
        <taxon>Dikarya</taxon>
        <taxon>Basidiomycota</taxon>
        <taxon>Agaricomycotina</taxon>
        <taxon>Agaricomycetes</taxon>
        <taxon>Gloeophyllales</taxon>
        <taxon>Gloeophyllaceae</taxon>
        <taxon>Heliocybe</taxon>
    </lineage>
</organism>